<sequence>MTVMQAIGERPDTRKAEAARLAALQSTDPEALMVAELHLIAALLRSQFGPATVLEEDLAVELQVDGEPVLVDYKSGKVVCDDKMLASRVDKAVGRVMQAMRPVPFMTTA</sequence>
<evidence type="ECO:0000256" key="2">
    <source>
        <dbReference type="ARBA" id="ARBA00022664"/>
    </source>
</evidence>
<comment type="caution">
    <text evidence="5">The sequence shown here is derived from an EMBL/GenBank/DDBJ whole genome shotgun (WGS) entry which is preliminary data.</text>
</comment>
<dbReference type="STRING" id="1157962.A0A250X1X6"/>
<dbReference type="AlphaFoldDB" id="A0A250X1X6"/>
<dbReference type="Proteomes" id="UP000232323">
    <property type="component" value="Unassembled WGS sequence"/>
</dbReference>
<reference evidence="5 6" key="1">
    <citation type="submission" date="2017-08" db="EMBL/GenBank/DDBJ databases">
        <title>Acidophilic green algal genome provides insights into adaptation to an acidic environment.</title>
        <authorList>
            <person name="Hirooka S."/>
            <person name="Hirose Y."/>
            <person name="Kanesaki Y."/>
            <person name="Higuchi S."/>
            <person name="Fujiwara T."/>
            <person name="Onuma R."/>
            <person name="Era A."/>
            <person name="Ohbayashi R."/>
            <person name="Uzuka A."/>
            <person name="Nozaki H."/>
            <person name="Yoshikawa H."/>
            <person name="Miyagishima S.Y."/>
        </authorList>
    </citation>
    <scope>NUCLEOTIDE SEQUENCE [LARGE SCALE GENOMIC DNA]</scope>
    <source>
        <strain evidence="5 6">NIES-2499</strain>
    </source>
</reference>
<dbReference type="Pfam" id="PF11718">
    <property type="entry name" value="CPSF73-100_C"/>
    <property type="match status" value="1"/>
</dbReference>
<evidence type="ECO:0000313" key="6">
    <source>
        <dbReference type="Proteomes" id="UP000232323"/>
    </source>
</evidence>
<protein>
    <recommendedName>
        <fullName evidence="4">Pre-mRNA 3'-end-processing endonuclease polyadenylation factor C-term domain-containing protein</fullName>
    </recommendedName>
</protein>
<dbReference type="EMBL" id="BEGY01000021">
    <property type="protein sequence ID" value="GAX76939.1"/>
    <property type="molecule type" value="Genomic_DNA"/>
</dbReference>
<accession>A0A250X1X6</accession>
<dbReference type="InterPro" id="IPR021718">
    <property type="entry name" value="CPSF73-100_C"/>
</dbReference>
<comment type="subcellular location">
    <subcellularLocation>
        <location evidence="1">Nucleus</location>
    </subcellularLocation>
</comment>
<dbReference type="GO" id="GO:0006397">
    <property type="term" value="P:mRNA processing"/>
    <property type="evidence" value="ECO:0007669"/>
    <property type="project" value="UniProtKB-KW"/>
</dbReference>
<keyword evidence="2" id="KW-0507">mRNA processing</keyword>
<name>A0A250X1X6_9CHLO</name>
<gene>
    <name evidence="5" type="ORF">CEUSTIGMA_g4386.t1</name>
</gene>
<organism evidence="5 6">
    <name type="scientific">Chlamydomonas eustigma</name>
    <dbReference type="NCBI Taxonomy" id="1157962"/>
    <lineage>
        <taxon>Eukaryota</taxon>
        <taxon>Viridiplantae</taxon>
        <taxon>Chlorophyta</taxon>
        <taxon>core chlorophytes</taxon>
        <taxon>Chlorophyceae</taxon>
        <taxon>CS clade</taxon>
        <taxon>Chlamydomonadales</taxon>
        <taxon>Chlamydomonadaceae</taxon>
        <taxon>Chlamydomonas</taxon>
    </lineage>
</organism>
<evidence type="ECO:0000259" key="4">
    <source>
        <dbReference type="Pfam" id="PF11718"/>
    </source>
</evidence>
<proteinExistence type="predicted"/>
<evidence type="ECO:0000256" key="1">
    <source>
        <dbReference type="ARBA" id="ARBA00004123"/>
    </source>
</evidence>
<keyword evidence="6" id="KW-1185">Reference proteome</keyword>
<feature type="domain" description="Pre-mRNA 3'-end-processing endonuclease polyadenylation factor C-term" evidence="4">
    <location>
        <begin position="26"/>
        <end position="102"/>
    </location>
</feature>
<dbReference type="GO" id="GO:0005634">
    <property type="term" value="C:nucleus"/>
    <property type="evidence" value="ECO:0007669"/>
    <property type="project" value="UniProtKB-SubCell"/>
</dbReference>
<evidence type="ECO:0000256" key="3">
    <source>
        <dbReference type="ARBA" id="ARBA00023242"/>
    </source>
</evidence>
<evidence type="ECO:0000313" key="5">
    <source>
        <dbReference type="EMBL" id="GAX76939.1"/>
    </source>
</evidence>
<keyword evidence="3" id="KW-0539">Nucleus</keyword>